<dbReference type="GO" id="GO:0003700">
    <property type="term" value="F:DNA-binding transcription factor activity"/>
    <property type="evidence" value="ECO:0007669"/>
    <property type="project" value="InterPro"/>
</dbReference>
<dbReference type="SMART" id="SM00347">
    <property type="entry name" value="HTH_MARR"/>
    <property type="match status" value="1"/>
</dbReference>
<dbReference type="InterPro" id="IPR000835">
    <property type="entry name" value="HTH_MarR-typ"/>
</dbReference>
<dbReference type="PRINTS" id="PR00598">
    <property type="entry name" value="HTHMARR"/>
</dbReference>
<dbReference type="Proteomes" id="UP000198908">
    <property type="component" value="Unassembled WGS sequence"/>
</dbReference>
<dbReference type="Pfam" id="PF01850">
    <property type="entry name" value="PIN"/>
    <property type="match status" value="1"/>
</dbReference>
<dbReference type="PANTHER" id="PTHR33164:SF95">
    <property type="entry name" value="TRANSCRIPTIONAL REGULATOR"/>
    <property type="match status" value="1"/>
</dbReference>
<evidence type="ECO:0000313" key="3">
    <source>
        <dbReference type="Proteomes" id="UP000198908"/>
    </source>
</evidence>
<dbReference type="EMBL" id="FMYQ01000039">
    <property type="protein sequence ID" value="SDE26354.1"/>
    <property type="molecule type" value="Genomic_DNA"/>
</dbReference>
<dbReference type="AlphaFoldDB" id="A0A1G7BH49"/>
<dbReference type="Gene3D" id="1.10.10.10">
    <property type="entry name" value="Winged helix-like DNA-binding domain superfamily/Winged helix DNA-binding domain"/>
    <property type="match status" value="1"/>
</dbReference>
<dbReference type="SUPFAM" id="SSF88723">
    <property type="entry name" value="PIN domain-like"/>
    <property type="match status" value="1"/>
</dbReference>
<organism evidence="2 3">
    <name type="scientific">Paraburkholderia lycopersici</name>
    <dbReference type="NCBI Taxonomy" id="416944"/>
    <lineage>
        <taxon>Bacteria</taxon>
        <taxon>Pseudomonadati</taxon>
        <taxon>Pseudomonadota</taxon>
        <taxon>Betaproteobacteria</taxon>
        <taxon>Burkholderiales</taxon>
        <taxon>Burkholderiaceae</taxon>
        <taxon>Paraburkholderia</taxon>
    </lineage>
</organism>
<dbReference type="SUPFAM" id="SSF46785">
    <property type="entry name" value="Winged helix' DNA-binding domain"/>
    <property type="match status" value="1"/>
</dbReference>
<dbReference type="STRING" id="416944.SAMN05421548_13940"/>
<evidence type="ECO:0000313" key="2">
    <source>
        <dbReference type="EMBL" id="SDE26354.1"/>
    </source>
</evidence>
<feature type="domain" description="HTH marR-type" evidence="1">
    <location>
        <begin position="152"/>
        <end position="280"/>
    </location>
</feature>
<dbReference type="InterPro" id="IPR002716">
    <property type="entry name" value="PIN_dom"/>
</dbReference>
<dbReference type="InterPro" id="IPR036388">
    <property type="entry name" value="WH-like_DNA-bd_sf"/>
</dbReference>
<dbReference type="PANTHER" id="PTHR33164">
    <property type="entry name" value="TRANSCRIPTIONAL REGULATOR, MARR FAMILY"/>
    <property type="match status" value="1"/>
</dbReference>
<reference evidence="3" key="1">
    <citation type="submission" date="2016-09" db="EMBL/GenBank/DDBJ databases">
        <authorList>
            <person name="Varghese N."/>
            <person name="Submissions S."/>
        </authorList>
    </citation>
    <scope>NUCLEOTIDE SEQUENCE [LARGE SCALE GENOMIC DNA]</scope>
    <source>
        <strain evidence="3">TNe-862</strain>
    </source>
</reference>
<dbReference type="Pfam" id="PF12802">
    <property type="entry name" value="MarR_2"/>
    <property type="match status" value="1"/>
</dbReference>
<dbReference type="InterPro" id="IPR039422">
    <property type="entry name" value="MarR/SlyA-like"/>
</dbReference>
<name>A0A1G7BH49_9BURK</name>
<evidence type="ECO:0000259" key="1">
    <source>
        <dbReference type="PROSITE" id="PS50995"/>
    </source>
</evidence>
<dbReference type="InterPro" id="IPR036390">
    <property type="entry name" value="WH_DNA-bd_sf"/>
</dbReference>
<protein>
    <submittedName>
        <fullName evidence="2">Predicted nucleic acid-binding protein, contains PIN domain</fullName>
    </submittedName>
</protein>
<sequence length="293" mass="31460">MDSSVLLLLLDGDAAKADLAERIVREGVIVTAQVMAETIQVLQSVLGMRWDEIDECVESIRMYASTHSVTNTTLDAARTIARQSGLDFAAALLVAAAAEAGCATLYSARLHDVAIANVSVNNPFVAARASAAPAQAKQKSPRERLALLYARPGFLLRRAHQISAAIFEGACCGVGITPGQLSVLTVLNACPRLDQATLSRAIGLDKVTTSHLVRALEARGLLTRSPADSRRGVSMELTAEGNVLLDRVEPCLDSAYEMLMSVLNATEQAQLVTVLNRLNERLEDRARTPFRPL</sequence>
<gene>
    <name evidence="2" type="ORF">SAMN05421548_13940</name>
</gene>
<dbReference type="Gene3D" id="3.40.50.1010">
    <property type="entry name" value="5'-nuclease"/>
    <property type="match status" value="1"/>
</dbReference>
<accession>A0A1G7BH49</accession>
<dbReference type="PROSITE" id="PS50995">
    <property type="entry name" value="HTH_MARR_2"/>
    <property type="match status" value="1"/>
</dbReference>
<proteinExistence type="predicted"/>
<keyword evidence="3" id="KW-1185">Reference proteome</keyword>
<dbReference type="InterPro" id="IPR029060">
    <property type="entry name" value="PIN-like_dom_sf"/>
</dbReference>
<dbReference type="GO" id="GO:0006950">
    <property type="term" value="P:response to stress"/>
    <property type="evidence" value="ECO:0007669"/>
    <property type="project" value="TreeGrafter"/>
</dbReference>